<dbReference type="PANTHER" id="PTHR46118">
    <property type="entry name" value="PROTEIN ABHD11"/>
    <property type="match status" value="1"/>
</dbReference>
<dbReference type="Pfam" id="PF00561">
    <property type="entry name" value="Abhydrolase_1"/>
    <property type="match status" value="1"/>
</dbReference>
<proteinExistence type="predicted"/>
<dbReference type="InterPro" id="IPR029058">
    <property type="entry name" value="AB_hydrolase_fold"/>
</dbReference>
<evidence type="ECO:0000313" key="3">
    <source>
        <dbReference type="EMBL" id="KAB1643416.1"/>
    </source>
</evidence>
<protein>
    <submittedName>
        <fullName evidence="3">Alpha/beta fold hydrolase</fullName>
    </submittedName>
</protein>
<dbReference type="PANTHER" id="PTHR46118:SF4">
    <property type="entry name" value="PROTEIN ABHD11"/>
    <property type="match status" value="1"/>
</dbReference>
<organism evidence="3 4">
    <name type="scientific">Gulosibacter chungangensis</name>
    <dbReference type="NCBI Taxonomy" id="979746"/>
    <lineage>
        <taxon>Bacteria</taxon>
        <taxon>Bacillati</taxon>
        <taxon>Actinomycetota</taxon>
        <taxon>Actinomycetes</taxon>
        <taxon>Micrococcales</taxon>
        <taxon>Microbacteriaceae</taxon>
        <taxon>Gulosibacter</taxon>
    </lineage>
</organism>
<dbReference type="Proteomes" id="UP000433493">
    <property type="component" value="Unassembled WGS sequence"/>
</dbReference>
<dbReference type="RefSeq" id="WP_158051832.1">
    <property type="nucleotide sequence ID" value="NZ_WBKB01000003.1"/>
</dbReference>
<dbReference type="GO" id="GO:0052689">
    <property type="term" value="F:carboxylic ester hydrolase activity"/>
    <property type="evidence" value="ECO:0007669"/>
    <property type="project" value="TreeGrafter"/>
</dbReference>
<dbReference type="SUPFAM" id="SSF53474">
    <property type="entry name" value="alpha/beta-Hydrolases"/>
    <property type="match status" value="1"/>
</dbReference>
<gene>
    <name evidence="3" type="ORF">F8O05_05870</name>
</gene>
<keyword evidence="1 3" id="KW-0378">Hydrolase</keyword>
<sequence>MTALDSDAFHIATHTIGSGDERAVFFHGLMGRGKNFSTGAKGLSESHTSLMVDLPNHGESDWTERFDYAEQADLLANKIAGEFAADAPVNLIGHSLGGKMAMTLATRHPDLISRLVVVDMGPGPSPAPDRSKGTDFTHLLSSLQALDLAAVQTRGDANEMLAEAIPSRTVRGFLLQNLKRENGAFRWEPNIDLLLASLETIGAQPEYGEGQFEGPVLWMGGARSDYVRDEQLPLMKRLFPRTNRITVKDAGHWVHSEQPAVFLDVLKTFLAQPK</sequence>
<comment type="caution">
    <text evidence="3">The sequence shown here is derived from an EMBL/GenBank/DDBJ whole genome shotgun (WGS) entry which is preliminary data.</text>
</comment>
<dbReference type="InterPro" id="IPR000073">
    <property type="entry name" value="AB_hydrolase_1"/>
</dbReference>
<name>A0A7J5BBD2_9MICO</name>
<feature type="domain" description="AB hydrolase-1" evidence="2">
    <location>
        <begin position="24"/>
        <end position="258"/>
    </location>
</feature>
<dbReference type="EMBL" id="WBKB01000003">
    <property type="protein sequence ID" value="KAB1643416.1"/>
    <property type="molecule type" value="Genomic_DNA"/>
</dbReference>
<dbReference type="AlphaFoldDB" id="A0A7J5BBD2"/>
<keyword evidence="4" id="KW-1185">Reference proteome</keyword>
<accession>A0A7J5BBD2</accession>
<evidence type="ECO:0000313" key="4">
    <source>
        <dbReference type="Proteomes" id="UP000433493"/>
    </source>
</evidence>
<evidence type="ECO:0000256" key="1">
    <source>
        <dbReference type="ARBA" id="ARBA00022801"/>
    </source>
</evidence>
<reference evidence="3 4" key="1">
    <citation type="submission" date="2019-09" db="EMBL/GenBank/DDBJ databases">
        <title>Phylogeny of genus Pseudoclavibacter and closely related genus.</title>
        <authorList>
            <person name="Li Y."/>
        </authorList>
    </citation>
    <scope>NUCLEOTIDE SEQUENCE [LARGE SCALE GENOMIC DNA]</scope>
    <source>
        <strain evidence="3 4">KCTC 13959</strain>
    </source>
</reference>
<evidence type="ECO:0000259" key="2">
    <source>
        <dbReference type="Pfam" id="PF00561"/>
    </source>
</evidence>
<dbReference type="PRINTS" id="PR00111">
    <property type="entry name" value="ABHYDROLASE"/>
</dbReference>
<dbReference type="Gene3D" id="3.40.50.1820">
    <property type="entry name" value="alpha/beta hydrolase"/>
    <property type="match status" value="1"/>
</dbReference>
<dbReference type="OrthoDB" id="63519at2"/>